<name>A0A3N4I6H0_ASCIM</name>
<gene>
    <name evidence="1" type="ORF">BJ508DRAFT_139655</name>
</gene>
<evidence type="ECO:0008006" key="3">
    <source>
        <dbReference type="Google" id="ProtNLM"/>
    </source>
</evidence>
<evidence type="ECO:0000313" key="1">
    <source>
        <dbReference type="EMBL" id="RPA79700.1"/>
    </source>
</evidence>
<evidence type="ECO:0000313" key="2">
    <source>
        <dbReference type="Proteomes" id="UP000275078"/>
    </source>
</evidence>
<dbReference type="AlphaFoldDB" id="A0A3N4I6H0"/>
<organism evidence="1 2">
    <name type="scientific">Ascobolus immersus RN42</name>
    <dbReference type="NCBI Taxonomy" id="1160509"/>
    <lineage>
        <taxon>Eukaryota</taxon>
        <taxon>Fungi</taxon>
        <taxon>Dikarya</taxon>
        <taxon>Ascomycota</taxon>
        <taxon>Pezizomycotina</taxon>
        <taxon>Pezizomycetes</taxon>
        <taxon>Pezizales</taxon>
        <taxon>Ascobolaceae</taxon>
        <taxon>Ascobolus</taxon>
    </lineage>
</organism>
<proteinExistence type="predicted"/>
<dbReference type="EMBL" id="ML119696">
    <property type="protein sequence ID" value="RPA79700.1"/>
    <property type="molecule type" value="Genomic_DNA"/>
</dbReference>
<dbReference type="OrthoDB" id="2104739at2759"/>
<accession>A0A3N4I6H0</accession>
<keyword evidence="2" id="KW-1185">Reference proteome</keyword>
<protein>
    <recommendedName>
        <fullName evidence="3">HNH nuclease domain-containing protein</fullName>
    </recommendedName>
</protein>
<dbReference type="Proteomes" id="UP000275078">
    <property type="component" value="Unassembled WGS sequence"/>
</dbReference>
<reference evidence="1 2" key="1">
    <citation type="journal article" date="2018" name="Nat. Ecol. Evol.">
        <title>Pezizomycetes genomes reveal the molecular basis of ectomycorrhizal truffle lifestyle.</title>
        <authorList>
            <person name="Murat C."/>
            <person name="Payen T."/>
            <person name="Noel B."/>
            <person name="Kuo A."/>
            <person name="Morin E."/>
            <person name="Chen J."/>
            <person name="Kohler A."/>
            <person name="Krizsan K."/>
            <person name="Balestrini R."/>
            <person name="Da Silva C."/>
            <person name="Montanini B."/>
            <person name="Hainaut M."/>
            <person name="Levati E."/>
            <person name="Barry K.W."/>
            <person name="Belfiori B."/>
            <person name="Cichocki N."/>
            <person name="Clum A."/>
            <person name="Dockter R.B."/>
            <person name="Fauchery L."/>
            <person name="Guy J."/>
            <person name="Iotti M."/>
            <person name="Le Tacon F."/>
            <person name="Lindquist E.A."/>
            <person name="Lipzen A."/>
            <person name="Malagnac F."/>
            <person name="Mello A."/>
            <person name="Molinier V."/>
            <person name="Miyauchi S."/>
            <person name="Poulain J."/>
            <person name="Riccioni C."/>
            <person name="Rubini A."/>
            <person name="Sitrit Y."/>
            <person name="Splivallo R."/>
            <person name="Traeger S."/>
            <person name="Wang M."/>
            <person name="Zifcakova L."/>
            <person name="Wipf D."/>
            <person name="Zambonelli A."/>
            <person name="Paolocci F."/>
            <person name="Nowrousian M."/>
            <person name="Ottonello S."/>
            <person name="Baldrian P."/>
            <person name="Spatafora J.W."/>
            <person name="Henrissat B."/>
            <person name="Nagy L.G."/>
            <person name="Aury J.M."/>
            <person name="Wincker P."/>
            <person name="Grigoriev I.V."/>
            <person name="Bonfante P."/>
            <person name="Martin F.M."/>
        </authorList>
    </citation>
    <scope>NUCLEOTIDE SEQUENCE [LARGE SCALE GENOMIC DNA]</scope>
    <source>
        <strain evidence="1 2">RN42</strain>
    </source>
</reference>
<sequence>MGVIAPNFNKYGREEGYVKVAALCGVAVEEVKGDLPVRTVGWGVVPGHMGKFTDNTARRKVQMWRCLYWVFPTLRGLVRPGTVSTLWNGLTMDGEWGHLLGRCQIGFRHIQGETYKVVAFGELAELFVERLPKHNGIPTITFEYADGTSEEDKVSRELLAAHYAVGRILNLIGAGESIDFEGEQEHVLPWASNDRAVQRRWHRVLVAKLQGITGGFRDL</sequence>